<organism evidence="1">
    <name type="scientific">marine sediment metagenome</name>
    <dbReference type="NCBI Taxonomy" id="412755"/>
    <lineage>
        <taxon>unclassified sequences</taxon>
        <taxon>metagenomes</taxon>
        <taxon>ecological metagenomes</taxon>
    </lineage>
</organism>
<dbReference type="PROSITE" id="PS51257">
    <property type="entry name" value="PROKAR_LIPOPROTEIN"/>
    <property type="match status" value="1"/>
</dbReference>
<gene>
    <name evidence="1" type="ORF">S06H3_21530</name>
</gene>
<dbReference type="AlphaFoldDB" id="X1KHM1"/>
<protein>
    <recommendedName>
        <fullName evidence="2">Ig-like domain-containing protein</fullName>
    </recommendedName>
</protein>
<accession>X1KHM1</accession>
<name>X1KHM1_9ZZZZ</name>
<comment type="caution">
    <text evidence="1">The sequence shown here is derived from an EMBL/GenBank/DDBJ whole genome shotgun (WGS) entry which is preliminary data.</text>
</comment>
<reference evidence="1" key="1">
    <citation type="journal article" date="2014" name="Front. Microbiol.">
        <title>High frequency of phylogenetically diverse reductive dehalogenase-homologous genes in deep subseafloor sedimentary metagenomes.</title>
        <authorList>
            <person name="Kawai M."/>
            <person name="Futagami T."/>
            <person name="Toyoda A."/>
            <person name="Takaki Y."/>
            <person name="Nishi S."/>
            <person name="Hori S."/>
            <person name="Arai W."/>
            <person name="Tsubouchi T."/>
            <person name="Morono Y."/>
            <person name="Uchiyama I."/>
            <person name="Ito T."/>
            <person name="Fujiyama A."/>
            <person name="Inagaki F."/>
            <person name="Takami H."/>
        </authorList>
    </citation>
    <scope>NUCLEOTIDE SEQUENCE</scope>
    <source>
        <strain evidence="1">Expedition CK06-06</strain>
    </source>
</reference>
<dbReference type="EMBL" id="BARV01011326">
    <property type="protein sequence ID" value="GAI06537.1"/>
    <property type="molecule type" value="Genomic_DNA"/>
</dbReference>
<proteinExistence type="predicted"/>
<sequence length="74" mass="8085">MKLAFFKLSKWIAAFAVLVTVIFLLGGCVPANHPPRIISLKAKQVVISSLDSCLIECVASDEDDDELSYEWSAA</sequence>
<evidence type="ECO:0008006" key="2">
    <source>
        <dbReference type="Google" id="ProtNLM"/>
    </source>
</evidence>
<evidence type="ECO:0000313" key="1">
    <source>
        <dbReference type="EMBL" id="GAI06537.1"/>
    </source>
</evidence>